<dbReference type="SUPFAM" id="SSF52540">
    <property type="entry name" value="P-loop containing nucleoside triphosphate hydrolases"/>
    <property type="match status" value="1"/>
</dbReference>
<evidence type="ECO:0000259" key="1">
    <source>
        <dbReference type="PROSITE" id="PS50837"/>
    </source>
</evidence>
<dbReference type="Gene3D" id="3.40.50.300">
    <property type="entry name" value="P-loop containing nucleotide triphosphate hydrolases"/>
    <property type="match status" value="1"/>
</dbReference>
<dbReference type="InterPro" id="IPR027417">
    <property type="entry name" value="P-loop_NTPase"/>
</dbReference>
<sequence length="681" mass="79123">MVQKVRSHHCSKLERKYSKIRLFNLQQVEVDKLYVEVYLLERVTSRFRAEIEDLLNGVDPLRYFDRLGLGARQSDKRAQGLEIARRLDKLMVLGKPGAGKSTFLQHLAVACCRGEFLPGHIPVLIALRDVDASQFDLLRLIHQALRLPEQQQTEQILKQGWVLILLDGLDEVSSQFRKSVRNQIVKFVEDYDQNHIILTCRTQTTEYNLPTPFEYVEVADFSPEQVRIFVENWFTASFTDPKQGTALKEQFLEKLESNRQIADLAVTPILLSLTCSVFSDLQDLPKQRSALYRDGLNLLLKQWDEDREITREVGNGIYRQLTLEQKEKLLSELAFRKFQQLENFVLFEQQEIEGYIAEHLQISSTDSSPVLKAIETQHGLLIERAQRIWSFSHLTFQEYFTACHYLQSRDLPALATHVIEPPWREVFLLATEMLQPTDRLVQLMKQQIDRALVESAKLQEFLTWVEQKSTSVQAPYKPAAIRAFYFAIVLAHGFDIERTLSDALALALDRDRNRDYTLALALDRNLTQECALFARERSHTYALALGYSLNHPRNRSLDIKLAQTLVRTLNKPELDRNLQMLGNQLPHISEDNWENFQQWWQINGQAWIKQLRAVIIDYCNIGHDWQFSNEQHQLLRHYYDANKLLVDCLNNSCTVNNEVRMEIEETLLLPIAEIEKLGSCA</sequence>
<dbReference type="InterPro" id="IPR007111">
    <property type="entry name" value="NACHT_NTPase"/>
</dbReference>
<reference evidence="2" key="2">
    <citation type="submission" date="2020-08" db="EMBL/GenBank/DDBJ databases">
        <authorList>
            <person name="Chen M."/>
            <person name="Teng W."/>
            <person name="Zhao L."/>
            <person name="Hu C."/>
            <person name="Zhou Y."/>
            <person name="Han B."/>
            <person name="Song L."/>
            <person name="Shu W."/>
        </authorList>
    </citation>
    <scope>NUCLEOTIDE SEQUENCE</scope>
    <source>
        <strain evidence="2">FACHB-1375</strain>
    </source>
</reference>
<dbReference type="PANTHER" id="PTHR46844">
    <property type="entry name" value="SLR5058 PROTEIN"/>
    <property type="match status" value="1"/>
</dbReference>
<name>A0A926VD20_9CYAN</name>
<dbReference type="AlphaFoldDB" id="A0A926VD20"/>
<dbReference type="Proteomes" id="UP000641646">
    <property type="component" value="Unassembled WGS sequence"/>
</dbReference>
<dbReference type="EMBL" id="JACJPW010000007">
    <property type="protein sequence ID" value="MBD2180299.1"/>
    <property type="molecule type" value="Genomic_DNA"/>
</dbReference>
<evidence type="ECO:0000313" key="3">
    <source>
        <dbReference type="Proteomes" id="UP000641646"/>
    </source>
</evidence>
<accession>A0A926VD20</accession>
<comment type="caution">
    <text evidence="2">The sequence shown here is derived from an EMBL/GenBank/DDBJ whole genome shotgun (WGS) entry which is preliminary data.</text>
</comment>
<reference evidence="2" key="1">
    <citation type="journal article" date="2015" name="ISME J.">
        <title>Draft Genome Sequence of Streptomyces incarnatus NRRL8089, which Produces the Nucleoside Antibiotic Sinefungin.</title>
        <authorList>
            <person name="Oshima K."/>
            <person name="Hattori M."/>
            <person name="Shimizu H."/>
            <person name="Fukuda K."/>
            <person name="Nemoto M."/>
            <person name="Inagaki K."/>
            <person name="Tamura T."/>
        </authorList>
    </citation>
    <scope>NUCLEOTIDE SEQUENCE</scope>
    <source>
        <strain evidence="2">FACHB-1375</strain>
    </source>
</reference>
<dbReference type="Pfam" id="PF05729">
    <property type="entry name" value="NACHT"/>
    <property type="match status" value="1"/>
</dbReference>
<dbReference type="Pfam" id="PF22727">
    <property type="entry name" value="NCH2"/>
    <property type="match status" value="1"/>
</dbReference>
<feature type="domain" description="NACHT" evidence="1">
    <location>
        <begin position="88"/>
        <end position="202"/>
    </location>
</feature>
<organism evidence="2 3">
    <name type="scientific">Aerosakkonema funiforme FACHB-1375</name>
    <dbReference type="NCBI Taxonomy" id="2949571"/>
    <lineage>
        <taxon>Bacteria</taxon>
        <taxon>Bacillati</taxon>
        <taxon>Cyanobacteriota</taxon>
        <taxon>Cyanophyceae</taxon>
        <taxon>Oscillatoriophycideae</taxon>
        <taxon>Aerosakkonematales</taxon>
        <taxon>Aerosakkonemataceae</taxon>
        <taxon>Aerosakkonema</taxon>
    </lineage>
</organism>
<evidence type="ECO:0000313" key="2">
    <source>
        <dbReference type="EMBL" id="MBD2180299.1"/>
    </source>
</evidence>
<gene>
    <name evidence="2" type="ORF">H6G03_04105</name>
</gene>
<keyword evidence="3" id="KW-1185">Reference proteome</keyword>
<proteinExistence type="predicted"/>
<dbReference type="PANTHER" id="PTHR46844:SF1">
    <property type="entry name" value="SLR5058 PROTEIN"/>
    <property type="match status" value="1"/>
</dbReference>
<dbReference type="InterPro" id="IPR054501">
    <property type="entry name" value="NCH2"/>
</dbReference>
<dbReference type="PROSITE" id="PS50837">
    <property type="entry name" value="NACHT"/>
    <property type="match status" value="1"/>
</dbReference>
<protein>
    <submittedName>
        <fullName evidence="2">NACHT domain-containing NTPase</fullName>
    </submittedName>
</protein>